<dbReference type="SMART" id="SM00857">
    <property type="entry name" value="Resolvase"/>
    <property type="match status" value="1"/>
</dbReference>
<organism evidence="3 4">
    <name type="scientific">Serratia rhizosphaerae</name>
    <dbReference type="NCBI Taxonomy" id="2597702"/>
    <lineage>
        <taxon>Bacteria</taxon>
        <taxon>Pseudomonadati</taxon>
        <taxon>Pseudomonadota</taxon>
        <taxon>Gammaproteobacteria</taxon>
        <taxon>Enterobacterales</taxon>
        <taxon>Yersiniaceae</taxon>
        <taxon>Serratia</taxon>
    </lineage>
</organism>
<accession>A0ABX6GPI0</accession>
<dbReference type="Proteomes" id="UP000430368">
    <property type="component" value="Chromosome"/>
</dbReference>
<dbReference type="EMBL" id="CP041764">
    <property type="protein sequence ID" value="QHA88196.1"/>
    <property type="molecule type" value="Genomic_DNA"/>
</dbReference>
<reference evidence="3 4" key="1">
    <citation type="submission" date="2019-07" db="EMBL/GenBank/DDBJ databases">
        <title>Serratia dokdonensis sp. nov., an elicitor of systemic resistance in Nicotiana Tabacum.</title>
        <authorList>
            <person name="Son J.-S."/>
            <person name="Hwang Y.-J."/>
            <person name="Lee S.-Y."/>
            <person name="Ghim S.-Y."/>
        </authorList>
    </citation>
    <scope>NUCLEOTIDE SEQUENCE [LARGE SCALE GENOMIC DNA]</scope>
    <source>
        <strain evidence="3 4">KUDC3025</strain>
    </source>
</reference>
<keyword evidence="4" id="KW-1185">Reference proteome</keyword>
<dbReference type="PROSITE" id="PS51736">
    <property type="entry name" value="RECOMBINASES_3"/>
    <property type="match status" value="1"/>
</dbReference>
<dbReference type="Pfam" id="PF00239">
    <property type="entry name" value="Resolvase"/>
    <property type="match status" value="1"/>
</dbReference>
<dbReference type="RefSeq" id="WP_160030118.1">
    <property type="nucleotide sequence ID" value="NZ_CP041764.1"/>
</dbReference>
<evidence type="ECO:0000313" key="4">
    <source>
        <dbReference type="Proteomes" id="UP000430368"/>
    </source>
</evidence>
<dbReference type="InterPro" id="IPR036162">
    <property type="entry name" value="Resolvase-like_N_sf"/>
</dbReference>
<comment type="similarity">
    <text evidence="1">Belongs to the site-specific recombinase resolvase family.</text>
</comment>
<dbReference type="PANTHER" id="PTHR30461:SF26">
    <property type="entry name" value="RESOLVASE HOMOLOG YNEB"/>
    <property type="match status" value="1"/>
</dbReference>
<dbReference type="CDD" id="cd03768">
    <property type="entry name" value="SR_ResInv"/>
    <property type="match status" value="1"/>
</dbReference>
<gene>
    <name evidence="3" type="ORF">FO014_15200</name>
</gene>
<evidence type="ECO:0000256" key="1">
    <source>
        <dbReference type="ARBA" id="ARBA00009913"/>
    </source>
</evidence>
<dbReference type="InterPro" id="IPR006119">
    <property type="entry name" value="Resolv_N"/>
</dbReference>
<dbReference type="SUPFAM" id="SSF53041">
    <property type="entry name" value="Resolvase-like"/>
    <property type="match status" value="1"/>
</dbReference>
<proteinExistence type="inferred from homology"/>
<evidence type="ECO:0000259" key="2">
    <source>
        <dbReference type="PROSITE" id="PS51736"/>
    </source>
</evidence>
<protein>
    <submittedName>
        <fullName evidence="3">Recombinase family protein</fullName>
    </submittedName>
</protein>
<feature type="domain" description="Resolvase/invertase-type recombinase catalytic" evidence="2">
    <location>
        <begin position="4"/>
        <end position="136"/>
    </location>
</feature>
<evidence type="ECO:0000313" key="3">
    <source>
        <dbReference type="EMBL" id="QHA88196.1"/>
    </source>
</evidence>
<dbReference type="Gene3D" id="3.40.50.1390">
    <property type="entry name" value="Resolvase, N-terminal catalytic domain"/>
    <property type="match status" value="1"/>
</dbReference>
<name>A0ABX6GPI0_9GAMM</name>
<sequence length="187" mass="21216">MSNKIFGYVRVSAKDQNTDRQTLALTNCDEILIDKVSGKNADRPELNKLRGMVRAGDTVYVKSVDRLARNTKDLLELLEELTTKGVSVTFIDNSMTFDNNPTSKFMITMLGAVGELERSFIRQRQSEGIAAAKERGVFKGRQKDEELREKIHGYIRRGTHSNDEIIKLVGCGRATFYRIKKELANNR</sequence>
<dbReference type="InterPro" id="IPR050639">
    <property type="entry name" value="SSR_resolvase"/>
</dbReference>
<dbReference type="PANTHER" id="PTHR30461">
    <property type="entry name" value="DNA-INVERTASE FROM LAMBDOID PROPHAGE"/>
    <property type="match status" value="1"/>
</dbReference>